<gene>
    <name evidence="3" type="ORF">FVW59_17735</name>
</gene>
<dbReference type="AlphaFoldDB" id="A0A5C8ZNP5"/>
<dbReference type="PANTHER" id="PTHR48228:SF6">
    <property type="entry name" value="L-CARNITINE COA-TRANSFERASE"/>
    <property type="match status" value="1"/>
</dbReference>
<dbReference type="EMBL" id="VRYZ01000009">
    <property type="protein sequence ID" value="TXS89360.1"/>
    <property type="molecule type" value="Genomic_DNA"/>
</dbReference>
<evidence type="ECO:0000256" key="1">
    <source>
        <dbReference type="ARBA" id="ARBA00022679"/>
    </source>
</evidence>
<dbReference type="RefSeq" id="WP_148065722.1">
    <property type="nucleotide sequence ID" value="NZ_VRYZ01000009.1"/>
</dbReference>
<dbReference type="Pfam" id="PF02515">
    <property type="entry name" value="CoA_transf_3"/>
    <property type="match status" value="2"/>
</dbReference>
<dbReference type="GO" id="GO:0016740">
    <property type="term" value="F:transferase activity"/>
    <property type="evidence" value="ECO:0007669"/>
    <property type="project" value="UniProtKB-KW"/>
</dbReference>
<evidence type="ECO:0000256" key="2">
    <source>
        <dbReference type="SAM" id="MobiDB-lite"/>
    </source>
</evidence>
<dbReference type="InterPro" id="IPR050509">
    <property type="entry name" value="CoA-transferase_III"/>
</dbReference>
<evidence type="ECO:0000313" key="3">
    <source>
        <dbReference type="EMBL" id="TXS89360.1"/>
    </source>
</evidence>
<dbReference type="PANTHER" id="PTHR48228">
    <property type="entry name" value="SUCCINYL-COA--D-CITRAMALATE COA-TRANSFERASE"/>
    <property type="match status" value="1"/>
</dbReference>
<dbReference type="InterPro" id="IPR023606">
    <property type="entry name" value="CoA-Trfase_III_dom_1_sf"/>
</dbReference>
<dbReference type="SUPFAM" id="SSF89796">
    <property type="entry name" value="CoA-transferase family III (CaiB/BaiF)"/>
    <property type="match status" value="2"/>
</dbReference>
<dbReference type="OrthoDB" id="9058532at2"/>
<reference evidence="3 4" key="1">
    <citation type="submission" date="2019-08" db="EMBL/GenBank/DDBJ databases">
        <title>Parahaliea maris sp. nov., isolated from the surface seawater.</title>
        <authorList>
            <person name="Liu Y."/>
        </authorList>
    </citation>
    <scope>NUCLEOTIDE SEQUENCE [LARGE SCALE GENOMIC DNA]</scope>
    <source>
        <strain evidence="3 4">S2-26</strain>
    </source>
</reference>
<protein>
    <submittedName>
        <fullName evidence="3">CoA transferase</fullName>
    </submittedName>
</protein>
<sequence length="805" mass="86564">MPSTEFELPLRSLRVLDLCDGLGASCGRYLADLGAEVVLVEPPGGSPARQHPPLVAGVSMYFATHAANKRSVVLDINQQQDREAFFQLATQADLLIYPRSDAALRWIDTIRPLTEHADCTLVTLAISDFGNSGPCAHYLGSNPVHMAMAGITARSGLKGREPLLPPGQLTCESASIQAAWVVLLGYWQCLHTGRGGGNDISVFEASCQVLDPALGVTGSAAGGQGAGKLAPRGRPPAGSMYPFFRCADGFVRICVLNPRQWQAMSDWLGDSHPFTDPAFRHIGKRFKHLREINTLIQQRFATVDANDLVAEGRRRGIPIAAVASPQQVLQDQHLTARGALDELEVAPGLRGLAPSGFLKINGERMAIRHPAPLPGTGTPAFSPRSRKLPPRRDHAGRRPLSGIRVLDLGVIVAGAELGRLFADQGATVIKIETRSYPDGLRQSLDGAPMTESFAQGNRGKKSLGLNLRSEQGKQLFMDLVAKSDVVMSNFKPGTMESLGFGYRDLKAINPRIIVSESSALGGTGPMSKSMGYGPLVRASSGLTGLWRYPDDEAGFGDGLTIFPDHLAARVSAVAIMSLLIDREHTGLGGSVSLSQAEAILMTLSSELLMESLEPGWLVPCGNRGRFDSPSNLFPCAGDDEWCAIDVQNNAQWQALCEVLERPDLAEDNRLYTAAGRLALSDYLEEQVSGWTKDRSPAEVEQTLQKAGIPSGAMARVDELPQNAHLRARNYFRTNEQDGLPAPLLTENGPAGESFLPDPDITGAPFAAQDTVFLMREILGLSDQEIDDYIAAGDLEVMESQVNSGP</sequence>
<dbReference type="Proteomes" id="UP000321933">
    <property type="component" value="Unassembled WGS sequence"/>
</dbReference>
<evidence type="ECO:0000313" key="4">
    <source>
        <dbReference type="Proteomes" id="UP000321933"/>
    </source>
</evidence>
<dbReference type="InterPro" id="IPR044855">
    <property type="entry name" value="CoA-Trfase_III_dom3_sf"/>
</dbReference>
<keyword evidence="1 3" id="KW-0808">Transferase</keyword>
<dbReference type="Gene3D" id="3.40.50.10540">
    <property type="entry name" value="Crotonobetainyl-coa:carnitine coa-transferase, domain 1"/>
    <property type="match status" value="2"/>
</dbReference>
<feature type="region of interest" description="Disordered" evidence="2">
    <location>
        <begin position="369"/>
        <end position="396"/>
    </location>
</feature>
<organism evidence="3 4">
    <name type="scientific">Parahaliea aestuarii</name>
    <dbReference type="NCBI Taxonomy" id="1852021"/>
    <lineage>
        <taxon>Bacteria</taxon>
        <taxon>Pseudomonadati</taxon>
        <taxon>Pseudomonadota</taxon>
        <taxon>Gammaproteobacteria</taxon>
        <taxon>Cellvibrionales</taxon>
        <taxon>Halieaceae</taxon>
        <taxon>Parahaliea</taxon>
    </lineage>
</organism>
<feature type="compositionally biased region" description="Basic residues" evidence="2">
    <location>
        <begin position="384"/>
        <end position="396"/>
    </location>
</feature>
<dbReference type="InterPro" id="IPR003673">
    <property type="entry name" value="CoA-Trfase_fam_III"/>
</dbReference>
<dbReference type="Gene3D" id="3.30.1540.10">
    <property type="entry name" value="formyl-coa transferase, domain 3"/>
    <property type="match status" value="2"/>
</dbReference>
<comment type="caution">
    <text evidence="3">The sequence shown here is derived from an EMBL/GenBank/DDBJ whole genome shotgun (WGS) entry which is preliminary data.</text>
</comment>
<name>A0A5C8ZNP5_9GAMM</name>
<keyword evidence="4" id="KW-1185">Reference proteome</keyword>
<proteinExistence type="predicted"/>
<accession>A0A5C8ZNP5</accession>